<dbReference type="GO" id="GO:0003700">
    <property type="term" value="F:DNA-binding transcription factor activity"/>
    <property type="evidence" value="ECO:0007669"/>
    <property type="project" value="InterPro"/>
</dbReference>
<evidence type="ECO:0000313" key="6">
    <source>
        <dbReference type="Proteomes" id="UP000665020"/>
    </source>
</evidence>
<reference evidence="5" key="1">
    <citation type="submission" date="2019-12" db="EMBL/GenBank/DDBJ databases">
        <authorList>
            <person name="zhang j."/>
            <person name="sun C.M."/>
        </authorList>
    </citation>
    <scope>NUCLEOTIDE SEQUENCE</scope>
    <source>
        <strain evidence="5">NS-1</strain>
    </source>
</reference>
<proteinExistence type="predicted"/>
<gene>
    <name evidence="5" type="ORF">GM661_05345</name>
</gene>
<dbReference type="CDD" id="cd00090">
    <property type="entry name" value="HTH_ARSR"/>
    <property type="match status" value="1"/>
</dbReference>
<dbReference type="InterPro" id="IPR051081">
    <property type="entry name" value="HTH_MetalResp_TranReg"/>
</dbReference>
<feature type="domain" description="HTH arsR-type" evidence="4">
    <location>
        <begin position="1"/>
        <end position="103"/>
    </location>
</feature>
<organism evidence="5 6">
    <name type="scientific">Iocasia fonsfrigidae</name>
    <dbReference type="NCBI Taxonomy" id="2682810"/>
    <lineage>
        <taxon>Bacteria</taxon>
        <taxon>Bacillati</taxon>
        <taxon>Bacillota</taxon>
        <taxon>Clostridia</taxon>
        <taxon>Halanaerobiales</taxon>
        <taxon>Halanaerobiaceae</taxon>
        <taxon>Iocasia</taxon>
    </lineage>
</organism>
<dbReference type="SUPFAM" id="SSF46785">
    <property type="entry name" value="Winged helix' DNA-binding domain"/>
    <property type="match status" value="1"/>
</dbReference>
<name>A0A8A7KDJ2_9FIRM</name>
<dbReference type="Gene3D" id="1.10.10.10">
    <property type="entry name" value="Winged helix-like DNA-binding domain superfamily/Winged helix DNA-binding domain"/>
    <property type="match status" value="1"/>
</dbReference>
<evidence type="ECO:0000256" key="3">
    <source>
        <dbReference type="ARBA" id="ARBA00023163"/>
    </source>
</evidence>
<dbReference type="InterPro" id="IPR001845">
    <property type="entry name" value="HTH_ArsR_DNA-bd_dom"/>
</dbReference>
<sequence>MNKKVDLVKIFKALSSEKRYHLFKMLYEWYKSSGCTDLESSFDEGIEKCFSKACCCMDLSRSTISYHFKELHNAGLITYTRNGRCFICKINLEAVEAVRKFLK</sequence>
<dbReference type="InterPro" id="IPR036390">
    <property type="entry name" value="WH_DNA-bd_sf"/>
</dbReference>
<dbReference type="InterPro" id="IPR011991">
    <property type="entry name" value="ArsR-like_HTH"/>
</dbReference>
<dbReference type="Pfam" id="PF01022">
    <property type="entry name" value="HTH_5"/>
    <property type="match status" value="1"/>
</dbReference>
<accession>A0A8A7KDJ2</accession>
<dbReference type="AlphaFoldDB" id="A0A8A7KDJ2"/>
<dbReference type="KEGG" id="ifn:GM661_05345"/>
<dbReference type="PROSITE" id="PS50987">
    <property type="entry name" value="HTH_ARSR_2"/>
    <property type="match status" value="1"/>
</dbReference>
<evidence type="ECO:0000256" key="2">
    <source>
        <dbReference type="ARBA" id="ARBA00023125"/>
    </source>
</evidence>
<dbReference type="GO" id="GO:0003677">
    <property type="term" value="F:DNA binding"/>
    <property type="evidence" value="ECO:0007669"/>
    <property type="project" value="UniProtKB-KW"/>
</dbReference>
<evidence type="ECO:0000259" key="4">
    <source>
        <dbReference type="PROSITE" id="PS50987"/>
    </source>
</evidence>
<dbReference type="InterPro" id="IPR036388">
    <property type="entry name" value="WH-like_DNA-bd_sf"/>
</dbReference>
<protein>
    <submittedName>
        <fullName evidence="5">Helix-turn-helix domain-containing protein</fullName>
    </submittedName>
</protein>
<evidence type="ECO:0000256" key="1">
    <source>
        <dbReference type="ARBA" id="ARBA00023015"/>
    </source>
</evidence>
<keyword evidence="3" id="KW-0804">Transcription</keyword>
<dbReference type="PANTHER" id="PTHR33154:SF25">
    <property type="entry name" value="LMO0101 PROTEIN"/>
    <property type="match status" value="1"/>
</dbReference>
<keyword evidence="6" id="KW-1185">Reference proteome</keyword>
<dbReference type="SMART" id="SM00418">
    <property type="entry name" value="HTH_ARSR"/>
    <property type="match status" value="1"/>
</dbReference>
<evidence type="ECO:0000313" key="5">
    <source>
        <dbReference type="EMBL" id="QTL99923.1"/>
    </source>
</evidence>
<dbReference type="EMBL" id="CP046640">
    <property type="protein sequence ID" value="QTL99923.1"/>
    <property type="molecule type" value="Genomic_DNA"/>
</dbReference>
<keyword evidence="1" id="KW-0805">Transcription regulation</keyword>
<keyword evidence="2" id="KW-0238">DNA-binding</keyword>
<dbReference type="Proteomes" id="UP000665020">
    <property type="component" value="Chromosome"/>
</dbReference>
<dbReference type="PANTHER" id="PTHR33154">
    <property type="entry name" value="TRANSCRIPTIONAL REGULATOR, ARSR FAMILY"/>
    <property type="match status" value="1"/>
</dbReference>